<organism evidence="10 11">
    <name type="scientific">Candidatus Faecivivens stercoripullorum</name>
    <dbReference type="NCBI Taxonomy" id="2840805"/>
    <lineage>
        <taxon>Bacteria</taxon>
        <taxon>Bacillati</taxon>
        <taxon>Bacillota</taxon>
        <taxon>Clostridia</taxon>
        <taxon>Eubacteriales</taxon>
        <taxon>Oscillospiraceae</taxon>
        <taxon>Oscillospiraceae incertae sedis</taxon>
        <taxon>Candidatus Faecivivens</taxon>
    </lineage>
</organism>
<comment type="similarity">
    <text evidence="2">Belongs to the disproportionating enzyme family.</text>
</comment>
<dbReference type="InterPro" id="IPR017853">
    <property type="entry name" value="GH"/>
</dbReference>
<evidence type="ECO:0000256" key="8">
    <source>
        <dbReference type="ARBA" id="ARBA00031423"/>
    </source>
</evidence>
<dbReference type="Pfam" id="PF02446">
    <property type="entry name" value="Glyco_hydro_77"/>
    <property type="match status" value="1"/>
</dbReference>
<dbReference type="Gene3D" id="3.20.20.80">
    <property type="entry name" value="Glycosidases"/>
    <property type="match status" value="1"/>
</dbReference>
<dbReference type="Proteomes" id="UP000824160">
    <property type="component" value="Unassembled WGS sequence"/>
</dbReference>
<accession>A0A9D1H486</accession>
<evidence type="ECO:0000313" key="11">
    <source>
        <dbReference type="Proteomes" id="UP000824160"/>
    </source>
</evidence>
<dbReference type="EMBL" id="DVLW01000013">
    <property type="protein sequence ID" value="HIT93620.1"/>
    <property type="molecule type" value="Genomic_DNA"/>
</dbReference>
<keyword evidence="5" id="KW-0328">Glycosyltransferase</keyword>
<evidence type="ECO:0000256" key="1">
    <source>
        <dbReference type="ARBA" id="ARBA00000439"/>
    </source>
</evidence>
<comment type="catalytic activity">
    <reaction evidence="1">
        <text>Transfers a segment of a (1-&gt;4)-alpha-D-glucan to a new position in an acceptor, which may be glucose or a (1-&gt;4)-alpha-D-glucan.</text>
        <dbReference type="EC" id="2.4.1.25"/>
    </reaction>
</comment>
<keyword evidence="6" id="KW-0808">Transferase</keyword>
<name>A0A9D1H486_9FIRM</name>
<reference evidence="10" key="1">
    <citation type="submission" date="2020-10" db="EMBL/GenBank/DDBJ databases">
        <authorList>
            <person name="Gilroy R."/>
        </authorList>
    </citation>
    <scope>NUCLEOTIDE SEQUENCE</scope>
    <source>
        <strain evidence="10">ChiBcec7-5410</strain>
    </source>
</reference>
<evidence type="ECO:0000256" key="5">
    <source>
        <dbReference type="ARBA" id="ARBA00022676"/>
    </source>
</evidence>
<evidence type="ECO:0000256" key="6">
    <source>
        <dbReference type="ARBA" id="ARBA00022679"/>
    </source>
</evidence>
<dbReference type="GO" id="GO:0004134">
    <property type="term" value="F:4-alpha-glucanotransferase activity"/>
    <property type="evidence" value="ECO:0007669"/>
    <property type="project" value="UniProtKB-EC"/>
</dbReference>
<evidence type="ECO:0000256" key="7">
    <source>
        <dbReference type="ARBA" id="ARBA00023277"/>
    </source>
</evidence>
<evidence type="ECO:0000256" key="9">
    <source>
        <dbReference type="ARBA" id="ARBA00031501"/>
    </source>
</evidence>
<dbReference type="EC" id="2.4.1.25" evidence="3"/>
<proteinExistence type="inferred from homology"/>
<sequence>DYFAKDGQFWGQPIYDWEYLKAHDYSWWMKRLGFSLQCYDMVRIDHFRAFSSYWSIPGNAKTAREGRWVEGAGMDFFNCVKTIFGDNAPIIAEDLGQIDDGVIKLIADTGLPGMRVMQFAFLDDYDNLHLPHNIPRNAIAYTGTHDNDTAFGWLYSVSPEIRQRAMRYCGFDGDNWNEGGYKAPAVRAMIRTLWASPAMLTVVPVQDLCGFGGDCKMNQPGVPEGNWAFRITSESLEQMDAKWIKELNRTFYRSSI</sequence>
<dbReference type="GO" id="GO:0005975">
    <property type="term" value="P:carbohydrate metabolic process"/>
    <property type="evidence" value="ECO:0007669"/>
    <property type="project" value="InterPro"/>
</dbReference>
<evidence type="ECO:0000313" key="10">
    <source>
        <dbReference type="EMBL" id="HIT93620.1"/>
    </source>
</evidence>
<comment type="caution">
    <text evidence="10">The sequence shown here is derived from an EMBL/GenBank/DDBJ whole genome shotgun (WGS) entry which is preliminary data.</text>
</comment>
<feature type="non-terminal residue" evidence="10">
    <location>
        <position position="1"/>
    </location>
</feature>
<evidence type="ECO:0000256" key="2">
    <source>
        <dbReference type="ARBA" id="ARBA00005684"/>
    </source>
</evidence>
<keyword evidence="7" id="KW-0119">Carbohydrate metabolism</keyword>
<evidence type="ECO:0000256" key="4">
    <source>
        <dbReference type="ARBA" id="ARBA00020295"/>
    </source>
</evidence>
<dbReference type="PANTHER" id="PTHR32438">
    <property type="entry name" value="4-ALPHA-GLUCANOTRANSFERASE DPE1, CHLOROPLASTIC/AMYLOPLASTIC"/>
    <property type="match status" value="1"/>
</dbReference>
<dbReference type="AlphaFoldDB" id="A0A9D1H486"/>
<dbReference type="InterPro" id="IPR003385">
    <property type="entry name" value="Glyco_hydro_77"/>
</dbReference>
<protein>
    <recommendedName>
        <fullName evidence="4">4-alpha-glucanotransferase</fullName>
        <ecNumber evidence="3">2.4.1.25</ecNumber>
    </recommendedName>
    <alternativeName>
        <fullName evidence="8">Amylomaltase</fullName>
    </alternativeName>
    <alternativeName>
        <fullName evidence="9">Disproportionating enzyme</fullName>
    </alternativeName>
</protein>
<reference evidence="10" key="2">
    <citation type="journal article" date="2021" name="PeerJ">
        <title>Extensive microbial diversity within the chicken gut microbiome revealed by metagenomics and culture.</title>
        <authorList>
            <person name="Gilroy R."/>
            <person name="Ravi A."/>
            <person name="Getino M."/>
            <person name="Pursley I."/>
            <person name="Horton D.L."/>
            <person name="Alikhan N.F."/>
            <person name="Baker D."/>
            <person name="Gharbi K."/>
            <person name="Hall N."/>
            <person name="Watson M."/>
            <person name="Adriaenssens E.M."/>
            <person name="Foster-Nyarko E."/>
            <person name="Jarju S."/>
            <person name="Secka A."/>
            <person name="Antonio M."/>
            <person name="Oren A."/>
            <person name="Chaudhuri R.R."/>
            <person name="La Ragione R."/>
            <person name="Hildebrand F."/>
            <person name="Pallen M.J."/>
        </authorList>
    </citation>
    <scope>NUCLEOTIDE SEQUENCE</scope>
    <source>
        <strain evidence="10">ChiBcec7-5410</strain>
    </source>
</reference>
<gene>
    <name evidence="10" type="ORF">IAC43_00390</name>
</gene>
<dbReference type="SUPFAM" id="SSF51445">
    <property type="entry name" value="(Trans)glycosidases"/>
    <property type="match status" value="1"/>
</dbReference>
<evidence type="ECO:0000256" key="3">
    <source>
        <dbReference type="ARBA" id="ARBA00012560"/>
    </source>
</evidence>
<dbReference type="PANTHER" id="PTHR32438:SF5">
    <property type="entry name" value="4-ALPHA-GLUCANOTRANSFERASE DPE1, CHLOROPLASTIC_AMYLOPLASTIC"/>
    <property type="match status" value="1"/>
</dbReference>